<name>A0A7H9B947_ZYGMR</name>
<gene>
    <name evidence="2" type="ORF">HG535_0G04020</name>
</gene>
<dbReference type="EMBL" id="CP058610">
    <property type="protein sequence ID" value="QLG74519.1"/>
    <property type="molecule type" value="Genomic_DNA"/>
</dbReference>
<dbReference type="RefSeq" id="XP_037146244.1">
    <property type="nucleotide sequence ID" value="XM_037290349.1"/>
</dbReference>
<evidence type="ECO:0000313" key="3">
    <source>
        <dbReference type="Proteomes" id="UP000509704"/>
    </source>
</evidence>
<feature type="region of interest" description="Disordered" evidence="1">
    <location>
        <begin position="59"/>
        <end position="82"/>
    </location>
</feature>
<evidence type="ECO:0000256" key="1">
    <source>
        <dbReference type="SAM" id="MobiDB-lite"/>
    </source>
</evidence>
<accession>A0A7H9B947</accession>
<keyword evidence="3" id="KW-1185">Reference proteome</keyword>
<dbReference type="GeneID" id="59238302"/>
<dbReference type="PANTHER" id="PTHR12507">
    <property type="entry name" value="REDUCED GROWTH PHENOTYPE 1 RGP1, YEAST -RELATED"/>
    <property type="match status" value="1"/>
</dbReference>
<dbReference type="AlphaFoldDB" id="A0A7H9B947"/>
<organism evidence="2 3">
    <name type="scientific">Zygotorulaspora mrakii</name>
    <name type="common">Zygosaccharomyces mrakii</name>
    <dbReference type="NCBI Taxonomy" id="42260"/>
    <lineage>
        <taxon>Eukaryota</taxon>
        <taxon>Fungi</taxon>
        <taxon>Dikarya</taxon>
        <taxon>Ascomycota</taxon>
        <taxon>Saccharomycotina</taxon>
        <taxon>Saccharomycetes</taxon>
        <taxon>Saccharomycetales</taxon>
        <taxon>Saccharomycetaceae</taxon>
        <taxon>Zygotorulaspora</taxon>
    </lineage>
</organism>
<evidence type="ECO:0000313" key="2">
    <source>
        <dbReference type="EMBL" id="QLG74519.1"/>
    </source>
</evidence>
<reference evidence="2 3" key="1">
    <citation type="submission" date="2020-07" db="EMBL/GenBank/DDBJ databases">
        <title>The yeast mating-type switching endonuclease HO is a domesticated member of an unorthodox homing genetic element family.</title>
        <authorList>
            <person name="Coughlan A.Y."/>
            <person name="Lombardi L."/>
            <person name="Braun-Galleani S."/>
            <person name="Martos A.R."/>
            <person name="Galeote V."/>
            <person name="Bigey F."/>
            <person name="Dequin S."/>
            <person name="Byrne K.P."/>
            <person name="Wolfe K.H."/>
        </authorList>
    </citation>
    <scope>NUCLEOTIDE SEQUENCE [LARGE SCALE GENOMIC DNA]</scope>
    <source>
        <strain evidence="2 3">NRRL Y-6702</strain>
    </source>
</reference>
<evidence type="ECO:0008006" key="4">
    <source>
        <dbReference type="Google" id="ProtNLM"/>
    </source>
</evidence>
<sequence length="638" mass="72375">MHSHRIDSFLVAENVRVEIVHESNPYFAGEPVSLVVRIRHLGSQDELFTIGDTIKTLQQEVESESRERGAGNGSQDGGNQENKPWLMKSLLKALNVDKDGDDLKEKELERKHKMIDTLKEQLKLHEPIELISGYLQIYGVFQFDAEFIREFKLDNTSMVGGGMDAFLQHGGDSNTDTVDGGSSLAKYLNSKHHALQDDPSSLFGEGNLFLAGVNSNYSTEYKKSPILLVPQTLLFTELTLEPGTIKTFRLKTEDLPMDLPPTYNISKNVSINYNLDFGVGKLLLADVKEYKIHVPIFVAPYVSPMGCQYTYKLNQKVKILEPAIVKEIKQKPNSQKRLSSSFIATPRRMSSSMLYHEKNDSAEKLKRNFVQLIKSNQNGERDIEELVDLQMKMQFESLDEEPFPNEANDLPHSNETSYLSQRPNSVANNILNLRNWNFNTVTENSDGLEDSSIGLVPQISNPQNIYQINWNGQSITKLILSNTFYTTADDIDLVLEIDQSSPPLHKLSAVTVSLEAFELVNQNYAAESIKTSKPKGNQFYEARCICFDKCDSIPMKLIIPKTPMSQLPSQFRTDIFQFKWMLVLKFVLVPRIENVNLEQFYEDKKGVLFHAKETLEGEEFSCHIPIPLLPSSRNFGGW</sequence>
<dbReference type="Proteomes" id="UP000509704">
    <property type="component" value="Chromosome 7"/>
</dbReference>
<dbReference type="Pfam" id="PF08737">
    <property type="entry name" value="Rgp1"/>
    <property type="match status" value="1"/>
</dbReference>
<proteinExistence type="predicted"/>
<dbReference type="InterPro" id="IPR014848">
    <property type="entry name" value="Rgp1"/>
</dbReference>
<dbReference type="OrthoDB" id="1918at2759"/>
<protein>
    <recommendedName>
        <fullName evidence="4">Rgp1p</fullName>
    </recommendedName>
</protein>
<dbReference type="KEGG" id="zmk:HG535_0G04020"/>